<accession>A0ABU5NE82</accession>
<sequence length="83" mass="9280">MPNITVKTGFSVNLASPLDGRSYSTYHATHTRQQRGNNRRRSICYCLFYKMVDAAVVDVNTSTNFTDGRQFGRGSEIGISTQN</sequence>
<dbReference type="EMBL" id="JARJFB010000144">
    <property type="protein sequence ID" value="MEA0971469.1"/>
    <property type="molecule type" value="Genomic_DNA"/>
</dbReference>
<keyword evidence="1" id="KW-0560">Oxidoreductase</keyword>
<comment type="caution">
    <text evidence="2">The sequence shown here is derived from an EMBL/GenBank/DDBJ whole genome shotgun (WGS) entry which is preliminary data.</text>
</comment>
<evidence type="ECO:0000256" key="1">
    <source>
        <dbReference type="ARBA" id="ARBA00023002"/>
    </source>
</evidence>
<organism evidence="2 3">
    <name type="scientific">Candidatus Megaera venefica</name>
    <dbReference type="NCBI Taxonomy" id="2055910"/>
    <lineage>
        <taxon>Bacteria</taxon>
        <taxon>Pseudomonadati</taxon>
        <taxon>Pseudomonadota</taxon>
        <taxon>Alphaproteobacteria</taxon>
        <taxon>Rickettsiales</taxon>
        <taxon>Rickettsiaceae</taxon>
        <taxon>Candidatus Megaera</taxon>
    </lineage>
</organism>
<dbReference type="InterPro" id="IPR016162">
    <property type="entry name" value="Ald_DH_N"/>
</dbReference>
<dbReference type="InterPro" id="IPR016161">
    <property type="entry name" value="Ald_DH/histidinol_DH"/>
</dbReference>
<evidence type="ECO:0000313" key="3">
    <source>
        <dbReference type="Proteomes" id="UP001291687"/>
    </source>
</evidence>
<reference evidence="2 3" key="1">
    <citation type="submission" date="2023-03" db="EMBL/GenBank/DDBJ databases">
        <title>Host association and intracellularity evolved multiple times independently in the Rickettsiales.</title>
        <authorList>
            <person name="Castelli M."/>
            <person name="Nardi T."/>
            <person name="Gammuto L."/>
            <person name="Bellinzona G."/>
            <person name="Sabaneyeva E."/>
            <person name="Potekhin A."/>
            <person name="Serra V."/>
            <person name="Petroni G."/>
            <person name="Sassera D."/>
        </authorList>
    </citation>
    <scope>NUCLEOTIDE SEQUENCE [LARGE SCALE GENOMIC DNA]</scope>
    <source>
        <strain evidence="2 3">Sr 2-6</strain>
    </source>
</reference>
<dbReference type="RefSeq" id="WP_322777374.1">
    <property type="nucleotide sequence ID" value="NZ_JARJFB010000144.1"/>
</dbReference>
<dbReference type="Proteomes" id="UP001291687">
    <property type="component" value="Unassembled WGS sequence"/>
</dbReference>
<dbReference type="Gene3D" id="3.40.309.10">
    <property type="entry name" value="Aldehyde Dehydrogenase, Chain A, domain 2"/>
    <property type="match status" value="1"/>
</dbReference>
<keyword evidence="3" id="KW-1185">Reference proteome</keyword>
<name>A0ABU5NE82_9RICK</name>
<gene>
    <name evidence="2" type="ORF">Megvenef_01448</name>
</gene>
<evidence type="ECO:0000313" key="2">
    <source>
        <dbReference type="EMBL" id="MEA0971469.1"/>
    </source>
</evidence>
<dbReference type="InterPro" id="IPR016163">
    <property type="entry name" value="Ald_DH_C"/>
</dbReference>
<proteinExistence type="predicted"/>
<protein>
    <submittedName>
        <fullName evidence="2">Gamma-glutamyl phosphate reductase C-terminal domain protein</fullName>
    </submittedName>
</protein>
<dbReference type="SUPFAM" id="SSF53720">
    <property type="entry name" value="ALDH-like"/>
    <property type="match status" value="1"/>
</dbReference>
<dbReference type="Gene3D" id="3.40.605.10">
    <property type="entry name" value="Aldehyde Dehydrogenase, Chain A, domain 1"/>
    <property type="match status" value="1"/>
</dbReference>